<gene>
    <name evidence="1" type="ORF">Val02_20110</name>
</gene>
<dbReference type="AlphaFoldDB" id="A0A8J3YJE7"/>
<proteinExistence type="predicted"/>
<organism evidence="1 2">
    <name type="scientific">Virgisporangium aliadipatigenens</name>
    <dbReference type="NCBI Taxonomy" id="741659"/>
    <lineage>
        <taxon>Bacteria</taxon>
        <taxon>Bacillati</taxon>
        <taxon>Actinomycetota</taxon>
        <taxon>Actinomycetes</taxon>
        <taxon>Micromonosporales</taxon>
        <taxon>Micromonosporaceae</taxon>
        <taxon>Virgisporangium</taxon>
    </lineage>
</organism>
<name>A0A8J3YJE7_9ACTN</name>
<dbReference type="Proteomes" id="UP000619260">
    <property type="component" value="Unassembled WGS sequence"/>
</dbReference>
<keyword evidence="2" id="KW-1185">Reference proteome</keyword>
<protein>
    <recommendedName>
        <fullName evidence="3">Holin</fullName>
    </recommendedName>
</protein>
<reference evidence="1" key="1">
    <citation type="submission" date="2021-01" db="EMBL/GenBank/DDBJ databases">
        <title>Whole genome shotgun sequence of Virgisporangium aliadipatigenens NBRC 105644.</title>
        <authorList>
            <person name="Komaki H."/>
            <person name="Tamura T."/>
        </authorList>
    </citation>
    <scope>NUCLEOTIDE SEQUENCE</scope>
    <source>
        <strain evidence="1">NBRC 105644</strain>
    </source>
</reference>
<sequence length="99" mass="10387">MLWSESAAAEFVLDLVRLAVIITPLWMVLRPEPAPLRRVAVVAAVQLGAGMAVLAPLSEPWPAAAAQIAGFFVTGFAIGYLRAPAPEPEPEPASVAEPT</sequence>
<dbReference type="EMBL" id="BOPF01000006">
    <property type="protein sequence ID" value="GIJ45125.1"/>
    <property type="molecule type" value="Genomic_DNA"/>
</dbReference>
<evidence type="ECO:0000313" key="1">
    <source>
        <dbReference type="EMBL" id="GIJ45125.1"/>
    </source>
</evidence>
<evidence type="ECO:0000313" key="2">
    <source>
        <dbReference type="Proteomes" id="UP000619260"/>
    </source>
</evidence>
<comment type="caution">
    <text evidence="1">The sequence shown here is derived from an EMBL/GenBank/DDBJ whole genome shotgun (WGS) entry which is preliminary data.</text>
</comment>
<accession>A0A8J3YJE7</accession>
<evidence type="ECO:0008006" key="3">
    <source>
        <dbReference type="Google" id="ProtNLM"/>
    </source>
</evidence>